<reference evidence="5 6" key="1">
    <citation type="submission" date="2018-02" db="EMBL/GenBank/DDBJ databases">
        <title>Genomic Encyclopedia of Archaeal and Bacterial Type Strains, Phase II (KMG-II): from individual species to whole genera.</title>
        <authorList>
            <person name="Goeker M."/>
        </authorList>
    </citation>
    <scope>NUCLEOTIDE SEQUENCE [LARGE SCALE GENOMIC DNA]</scope>
    <source>
        <strain evidence="5 6">YU 961-1</strain>
    </source>
</reference>
<dbReference type="Gene3D" id="1.10.260.40">
    <property type="entry name" value="lambda repressor-like DNA-binding domains"/>
    <property type="match status" value="1"/>
</dbReference>
<dbReference type="CDD" id="cd06267">
    <property type="entry name" value="PBP1_LacI_sugar_binding-like"/>
    <property type="match status" value="1"/>
</dbReference>
<dbReference type="InterPro" id="IPR028082">
    <property type="entry name" value="Peripla_BP_I"/>
</dbReference>
<evidence type="ECO:0000256" key="1">
    <source>
        <dbReference type="ARBA" id="ARBA00023015"/>
    </source>
</evidence>
<evidence type="ECO:0000313" key="6">
    <source>
        <dbReference type="Proteomes" id="UP000239203"/>
    </source>
</evidence>
<keyword evidence="6" id="KW-1185">Reference proteome</keyword>
<dbReference type="Gene3D" id="3.40.50.2300">
    <property type="match status" value="2"/>
</dbReference>
<dbReference type="InterPro" id="IPR000843">
    <property type="entry name" value="HTH_LacI"/>
</dbReference>
<dbReference type="PROSITE" id="PS50932">
    <property type="entry name" value="HTH_LACI_2"/>
    <property type="match status" value="1"/>
</dbReference>
<keyword evidence="3" id="KW-0804">Transcription</keyword>
<dbReference type="SUPFAM" id="SSF47413">
    <property type="entry name" value="lambda repressor-like DNA-binding domains"/>
    <property type="match status" value="1"/>
</dbReference>
<dbReference type="RefSeq" id="WP_104478995.1">
    <property type="nucleotide sequence ID" value="NZ_CP154825.1"/>
</dbReference>
<dbReference type="Pfam" id="PF13377">
    <property type="entry name" value="Peripla_BP_3"/>
    <property type="match status" value="1"/>
</dbReference>
<dbReference type="EMBL" id="PTIX01000005">
    <property type="protein sequence ID" value="PPK68540.1"/>
    <property type="molecule type" value="Genomic_DNA"/>
</dbReference>
<dbReference type="PANTHER" id="PTHR30146:SF109">
    <property type="entry name" value="HTH-TYPE TRANSCRIPTIONAL REGULATOR GALS"/>
    <property type="match status" value="1"/>
</dbReference>
<accession>A0A2S6GTK2</accession>
<protein>
    <submittedName>
        <fullName evidence="5">LacI family transcriptional regulator</fullName>
    </submittedName>
</protein>
<feature type="domain" description="HTH lacI-type" evidence="4">
    <location>
        <begin position="10"/>
        <end position="65"/>
    </location>
</feature>
<dbReference type="SMART" id="SM00354">
    <property type="entry name" value="HTH_LACI"/>
    <property type="match status" value="1"/>
</dbReference>
<keyword evidence="2" id="KW-0238">DNA-binding</keyword>
<keyword evidence="1" id="KW-0805">Transcription regulation</keyword>
<name>A0A2S6GTK2_9PSEU</name>
<dbReference type="GO" id="GO:0003700">
    <property type="term" value="F:DNA-binding transcription factor activity"/>
    <property type="evidence" value="ECO:0007669"/>
    <property type="project" value="TreeGrafter"/>
</dbReference>
<sequence>MGGKRSARKPTLLDVGRLAGTSTAVVSYVLNGGPRPVSEKTRVKVEEAIQMLGYRRNPLAGALSGGRSNLIGLLVPDTANAFYGELSRCIEAEGRGRGLLTLLGNTGYGSSLGDEYGEAFSELRPRGIFVTTGEAPRGDDETPRVFLQWAVPGAGSPNVTFNDHEGARLVVEHLVEHGYTDIACLAGEIEVGPAVGREGGWRRAMADAGLPTAGRLVRSSFDRVAAEQAVKRVLRGRDRPRAIYATTDEQALITIRTATNLGLRVPEDLAVVGFDGIREAVLGGFPLTTVRLPLETFAARAFDALDRVHAGDAPRDAILDGTLSVGVTCGCEPRT</sequence>
<dbReference type="SUPFAM" id="SSF53822">
    <property type="entry name" value="Periplasmic binding protein-like I"/>
    <property type="match status" value="1"/>
</dbReference>
<dbReference type="GO" id="GO:0000976">
    <property type="term" value="F:transcription cis-regulatory region binding"/>
    <property type="evidence" value="ECO:0007669"/>
    <property type="project" value="TreeGrafter"/>
</dbReference>
<dbReference type="InterPro" id="IPR010982">
    <property type="entry name" value="Lambda_DNA-bd_dom_sf"/>
</dbReference>
<organism evidence="5 6">
    <name type="scientific">Actinokineospora auranticolor</name>
    <dbReference type="NCBI Taxonomy" id="155976"/>
    <lineage>
        <taxon>Bacteria</taxon>
        <taxon>Bacillati</taxon>
        <taxon>Actinomycetota</taxon>
        <taxon>Actinomycetes</taxon>
        <taxon>Pseudonocardiales</taxon>
        <taxon>Pseudonocardiaceae</taxon>
        <taxon>Actinokineospora</taxon>
    </lineage>
</organism>
<dbReference type="Proteomes" id="UP000239203">
    <property type="component" value="Unassembled WGS sequence"/>
</dbReference>
<evidence type="ECO:0000259" key="4">
    <source>
        <dbReference type="PROSITE" id="PS50932"/>
    </source>
</evidence>
<evidence type="ECO:0000313" key="5">
    <source>
        <dbReference type="EMBL" id="PPK68540.1"/>
    </source>
</evidence>
<dbReference type="InterPro" id="IPR046335">
    <property type="entry name" value="LacI/GalR-like_sensor"/>
</dbReference>
<dbReference type="CDD" id="cd01392">
    <property type="entry name" value="HTH_LacI"/>
    <property type="match status" value="1"/>
</dbReference>
<gene>
    <name evidence="5" type="ORF">CLV40_105269</name>
</gene>
<proteinExistence type="predicted"/>
<dbReference type="AlphaFoldDB" id="A0A2S6GTK2"/>
<evidence type="ECO:0000256" key="3">
    <source>
        <dbReference type="ARBA" id="ARBA00023163"/>
    </source>
</evidence>
<comment type="caution">
    <text evidence="5">The sequence shown here is derived from an EMBL/GenBank/DDBJ whole genome shotgun (WGS) entry which is preliminary data.</text>
</comment>
<dbReference type="OrthoDB" id="37081at2"/>
<dbReference type="Pfam" id="PF00356">
    <property type="entry name" value="LacI"/>
    <property type="match status" value="1"/>
</dbReference>
<dbReference type="PANTHER" id="PTHR30146">
    <property type="entry name" value="LACI-RELATED TRANSCRIPTIONAL REPRESSOR"/>
    <property type="match status" value="1"/>
</dbReference>
<evidence type="ECO:0000256" key="2">
    <source>
        <dbReference type="ARBA" id="ARBA00023125"/>
    </source>
</evidence>